<evidence type="ECO:0000313" key="1">
    <source>
        <dbReference type="EMBL" id="PTQ88465.1"/>
    </source>
</evidence>
<name>A0A2T5IX36_9GAMM</name>
<evidence type="ECO:0000313" key="2">
    <source>
        <dbReference type="Proteomes" id="UP000244223"/>
    </source>
</evidence>
<sequence length="30" mass="3389">MASLGKEHTRLMYQICNGQEKQDSYLGSLS</sequence>
<dbReference type="EMBL" id="QAON01000012">
    <property type="protein sequence ID" value="PTQ88465.1"/>
    <property type="molecule type" value="Genomic_DNA"/>
</dbReference>
<gene>
    <name evidence="1" type="ORF">C8N29_112113</name>
</gene>
<dbReference type="Proteomes" id="UP000244223">
    <property type="component" value="Unassembled WGS sequence"/>
</dbReference>
<comment type="caution">
    <text evidence="1">The sequence shown here is derived from an EMBL/GenBank/DDBJ whole genome shotgun (WGS) entry which is preliminary data.</text>
</comment>
<proteinExistence type="predicted"/>
<dbReference type="AlphaFoldDB" id="A0A2T5IX36"/>
<organism evidence="1 2">
    <name type="scientific">Agitococcus lubricus</name>
    <dbReference type="NCBI Taxonomy" id="1077255"/>
    <lineage>
        <taxon>Bacteria</taxon>
        <taxon>Pseudomonadati</taxon>
        <taxon>Pseudomonadota</taxon>
        <taxon>Gammaproteobacteria</taxon>
        <taxon>Moraxellales</taxon>
        <taxon>Moraxellaceae</taxon>
        <taxon>Agitococcus</taxon>
    </lineage>
</organism>
<accession>A0A2T5IX36</accession>
<protein>
    <submittedName>
        <fullName evidence="1">Uncharacterized protein</fullName>
    </submittedName>
</protein>
<keyword evidence="2" id="KW-1185">Reference proteome</keyword>
<reference evidence="1 2" key="1">
    <citation type="submission" date="2018-04" db="EMBL/GenBank/DDBJ databases">
        <title>Genomic Encyclopedia of Archaeal and Bacterial Type Strains, Phase II (KMG-II): from individual species to whole genera.</title>
        <authorList>
            <person name="Goeker M."/>
        </authorList>
    </citation>
    <scope>NUCLEOTIDE SEQUENCE [LARGE SCALE GENOMIC DNA]</scope>
    <source>
        <strain evidence="1 2">DSM 5822</strain>
    </source>
</reference>